<dbReference type="Gene3D" id="3.90.1010.20">
    <property type="match status" value="1"/>
</dbReference>
<comment type="catalytic activity">
    <reaction evidence="8">
        <text>dihydrourocanate + A = urocanate + AH2</text>
        <dbReference type="Rhea" id="RHEA:36059"/>
        <dbReference type="ChEBI" id="CHEBI:13193"/>
        <dbReference type="ChEBI" id="CHEBI:17499"/>
        <dbReference type="ChEBI" id="CHEBI:27247"/>
        <dbReference type="ChEBI" id="CHEBI:72991"/>
        <dbReference type="EC" id="1.3.99.33"/>
    </reaction>
</comment>
<comment type="caution">
    <text evidence="10">The sequence shown here is derived from an EMBL/GenBank/DDBJ whole genome shotgun (WGS) entry which is preliminary data.</text>
</comment>
<comment type="cofactor">
    <cofactor evidence="1">
        <name>FMN</name>
        <dbReference type="ChEBI" id="CHEBI:58210"/>
    </cofactor>
</comment>
<dbReference type="PANTHER" id="PTHR43400">
    <property type="entry name" value="FUMARATE REDUCTASE"/>
    <property type="match status" value="1"/>
</dbReference>
<accession>A0ABQ5JIL1</accession>
<dbReference type="InterPro" id="IPR050315">
    <property type="entry name" value="FAD-oxidoreductase_2"/>
</dbReference>
<evidence type="ECO:0000256" key="8">
    <source>
        <dbReference type="ARBA" id="ARBA00049922"/>
    </source>
</evidence>
<dbReference type="Pfam" id="PF00890">
    <property type="entry name" value="FAD_binding_2"/>
    <property type="match status" value="1"/>
</dbReference>
<dbReference type="EMBL" id="BQXH01000012">
    <property type="protein sequence ID" value="GKS81733.1"/>
    <property type="molecule type" value="Genomic_DNA"/>
</dbReference>
<dbReference type="InterPro" id="IPR036188">
    <property type="entry name" value="FAD/NAD-bd_sf"/>
</dbReference>
<evidence type="ECO:0000313" key="10">
    <source>
        <dbReference type="EMBL" id="GKS81733.1"/>
    </source>
</evidence>
<dbReference type="InterPro" id="IPR007329">
    <property type="entry name" value="FMN-bd"/>
</dbReference>
<dbReference type="SUPFAM" id="SSF51905">
    <property type="entry name" value="FAD/NAD(P)-binding domain"/>
    <property type="match status" value="1"/>
</dbReference>
<evidence type="ECO:0000256" key="2">
    <source>
        <dbReference type="ARBA" id="ARBA00001974"/>
    </source>
</evidence>
<keyword evidence="7" id="KW-0560">Oxidoreductase</keyword>
<protein>
    <recommendedName>
        <fullName evidence="4">Urocanate reductase</fullName>
        <ecNumber evidence="3">1.3.99.33</ecNumber>
    </recommendedName>
</protein>
<dbReference type="InterPro" id="IPR027477">
    <property type="entry name" value="Succ_DH/fumarate_Rdtase_cat_sf"/>
</dbReference>
<dbReference type="PANTHER" id="PTHR43400:SF10">
    <property type="entry name" value="3-OXOSTEROID 1-DEHYDROGENASE"/>
    <property type="match status" value="1"/>
</dbReference>
<evidence type="ECO:0000256" key="6">
    <source>
        <dbReference type="ARBA" id="ARBA00022827"/>
    </source>
</evidence>
<evidence type="ECO:0000256" key="7">
    <source>
        <dbReference type="ARBA" id="ARBA00023002"/>
    </source>
</evidence>
<evidence type="ECO:0000313" key="11">
    <source>
        <dbReference type="Proteomes" id="UP001055149"/>
    </source>
</evidence>
<dbReference type="SMART" id="SM00900">
    <property type="entry name" value="FMN_bind"/>
    <property type="match status" value="1"/>
</dbReference>
<comment type="cofactor">
    <cofactor evidence="2">
        <name>FAD</name>
        <dbReference type="ChEBI" id="CHEBI:57692"/>
    </cofactor>
</comment>
<feature type="domain" description="FMN-binding" evidence="9">
    <location>
        <begin position="521"/>
        <end position="597"/>
    </location>
</feature>
<reference evidence="10" key="1">
    <citation type="journal article" date="2022" name="Int. J. Syst. Evol. Microbiol.">
        <title>A novel species of lactic acid bacteria, Ligilactobacillus pabuli sp. nov., isolated from alfalfa silage.</title>
        <authorList>
            <person name="Tohno M."/>
            <person name="Tanizawa Y."/>
            <person name="Sawada H."/>
            <person name="Sakamoto M."/>
            <person name="Ohkuma M."/>
            <person name="Kobayashi H."/>
        </authorList>
    </citation>
    <scope>NUCLEOTIDE SEQUENCE</scope>
    <source>
        <strain evidence="10">AF129</strain>
    </source>
</reference>
<evidence type="ECO:0000256" key="3">
    <source>
        <dbReference type="ARBA" id="ARBA00013137"/>
    </source>
</evidence>
<dbReference type="SUPFAM" id="SSF56425">
    <property type="entry name" value="Succinate dehydrogenase/fumarate reductase flavoprotein, catalytic domain"/>
    <property type="match status" value="1"/>
</dbReference>
<dbReference type="Proteomes" id="UP001055149">
    <property type="component" value="Unassembled WGS sequence"/>
</dbReference>
<sequence>MLENQLKQWDAQYDVVVVGFGGAGATAARFAADRGAKVLLVDSAPQGHEGGNTRYCGQLIMAGSQADEIKKYYLALNGPMNFEPKITNIYTENLAQMREYVQKYLGVEPVSVRELIKKDPSQKPILGPMTPEYPELPGADDFDFLLVNEQFGDGALWKNLRQQVVDRADHIDIWFSTPAEHLIMANDGRQVTGVQVERAGEKLNIKAQNGVVLTLGGFENNQDKVQNYIGEPSIGPIGGLYNQGKGIDLAIEAGADLWHMQAISGLSTMLRAKEGERPTMVMGPALTNGSVFRVGDDGSRYQNENAPQRHGYLANHGLWRTPLTQADPWMIFDQTQHEELADNQLYQAVLETEVKAATIEELAKLIDVPAENLAEAVEQFNAGCQKEADEFDRAPETMRQLDQGPYYAAPLGNYMLNTQGGPRRNERAEVLDPEHQPIPGLYAAGELGSIWGGQYQGGGDIADCLIFGKIAGENAAAEKNYPTEEMTGHLEVKQMEVTSDIQQEKNYSVDENQYLGKSNAGMGDEVVVRVTVTPEDHSLRKVEILQQSETGEVGDVALERLSQEMVDQNTPDVAAISGASVSSNAIKEAVKDALKQI</sequence>
<keyword evidence="11" id="KW-1185">Reference proteome</keyword>
<evidence type="ECO:0000256" key="1">
    <source>
        <dbReference type="ARBA" id="ARBA00001917"/>
    </source>
</evidence>
<dbReference type="EC" id="1.3.99.33" evidence="3"/>
<dbReference type="InterPro" id="IPR003953">
    <property type="entry name" value="FAD-dep_OxRdtase_2_FAD-bd"/>
</dbReference>
<dbReference type="Gene3D" id="3.50.50.60">
    <property type="entry name" value="FAD/NAD(P)-binding domain"/>
    <property type="match status" value="1"/>
</dbReference>
<dbReference type="Gene3D" id="3.90.700.10">
    <property type="entry name" value="Succinate dehydrogenase/fumarate reductase flavoprotein, catalytic domain"/>
    <property type="match status" value="1"/>
</dbReference>
<evidence type="ECO:0000256" key="5">
    <source>
        <dbReference type="ARBA" id="ARBA00022630"/>
    </source>
</evidence>
<keyword evidence="6" id="KW-0274">FAD</keyword>
<proteinExistence type="predicted"/>
<organism evidence="10 11">
    <name type="scientific">Ligilactobacillus pabuli</name>
    <dbReference type="NCBI Taxonomy" id="2886039"/>
    <lineage>
        <taxon>Bacteria</taxon>
        <taxon>Bacillati</taxon>
        <taxon>Bacillota</taxon>
        <taxon>Bacilli</taxon>
        <taxon>Lactobacillales</taxon>
        <taxon>Lactobacillaceae</taxon>
        <taxon>Ligilactobacillus</taxon>
    </lineage>
</organism>
<gene>
    <name evidence="10" type="ORF">LPAF129_14190</name>
</gene>
<dbReference type="Pfam" id="PF04205">
    <property type="entry name" value="FMN_bind"/>
    <property type="match status" value="1"/>
</dbReference>
<evidence type="ECO:0000256" key="4">
    <source>
        <dbReference type="ARBA" id="ARBA00015872"/>
    </source>
</evidence>
<keyword evidence="5" id="KW-0285">Flavoprotein</keyword>
<evidence type="ECO:0000259" key="9">
    <source>
        <dbReference type="SMART" id="SM00900"/>
    </source>
</evidence>
<name>A0ABQ5JIL1_9LACO</name>
<dbReference type="RefSeq" id="WP_244055478.1">
    <property type="nucleotide sequence ID" value="NZ_BQXH01000012.1"/>
</dbReference>